<dbReference type="GO" id="GO:0008360">
    <property type="term" value="P:regulation of cell shape"/>
    <property type="evidence" value="ECO:0007669"/>
    <property type="project" value="UniProtKB-KW"/>
</dbReference>
<dbReference type="NCBIfam" id="TIGR01143">
    <property type="entry name" value="murF"/>
    <property type="match status" value="1"/>
</dbReference>
<feature type="domain" description="Mur ligase central" evidence="14">
    <location>
        <begin position="106"/>
        <end position="291"/>
    </location>
</feature>
<dbReference type="UniPathway" id="UPA00219"/>
<evidence type="ECO:0000256" key="11">
    <source>
        <dbReference type="RuleBase" id="RU004136"/>
    </source>
</evidence>
<dbReference type="InterPro" id="IPR005863">
    <property type="entry name" value="UDP-N-AcMur_synth"/>
</dbReference>
<dbReference type="HAMAP" id="MF_02019">
    <property type="entry name" value="MurF"/>
    <property type="match status" value="1"/>
</dbReference>
<organism evidence="15">
    <name type="scientific">uncultured Anaerotruncus sp</name>
    <dbReference type="NCBI Taxonomy" id="905011"/>
    <lineage>
        <taxon>Bacteria</taxon>
        <taxon>Bacillati</taxon>
        <taxon>Bacillota</taxon>
        <taxon>Clostridia</taxon>
        <taxon>Eubacteriales</taxon>
        <taxon>Oscillospiraceae</taxon>
        <taxon>Anaerotruncus</taxon>
        <taxon>environmental samples</taxon>
    </lineage>
</organism>
<dbReference type="InterPro" id="IPR051046">
    <property type="entry name" value="MurCDEF_CellWall_CoF430Synth"/>
</dbReference>
<dbReference type="EC" id="6.3.2.10" evidence="10 11"/>
<dbReference type="Gene3D" id="3.40.1390.10">
    <property type="entry name" value="MurE/MurF, N-terminal domain"/>
    <property type="match status" value="1"/>
</dbReference>
<evidence type="ECO:0000256" key="4">
    <source>
        <dbReference type="ARBA" id="ARBA00022741"/>
    </source>
</evidence>
<keyword evidence="9 10" id="KW-0961">Cell wall biogenesis/degradation</keyword>
<feature type="binding site" evidence="10">
    <location>
        <begin position="108"/>
        <end position="114"/>
    </location>
    <ligand>
        <name>ATP</name>
        <dbReference type="ChEBI" id="CHEBI:30616"/>
    </ligand>
</feature>
<dbReference type="Gene3D" id="3.40.1190.10">
    <property type="entry name" value="Mur-like, catalytic domain"/>
    <property type="match status" value="1"/>
</dbReference>
<accession>A0A6N2T638</accession>
<keyword evidence="5 10" id="KW-0067">ATP-binding</keyword>
<dbReference type="GO" id="GO:0009252">
    <property type="term" value="P:peptidoglycan biosynthetic process"/>
    <property type="evidence" value="ECO:0007669"/>
    <property type="project" value="UniProtKB-UniRule"/>
</dbReference>
<evidence type="ECO:0000313" key="15">
    <source>
        <dbReference type="EMBL" id="VYS99245.1"/>
    </source>
</evidence>
<dbReference type="AlphaFoldDB" id="A0A6N2T638"/>
<dbReference type="Gene3D" id="3.90.190.20">
    <property type="entry name" value="Mur ligase, C-terminal domain"/>
    <property type="match status" value="1"/>
</dbReference>
<comment type="subcellular location">
    <subcellularLocation>
        <location evidence="10 11">Cytoplasm</location>
    </subcellularLocation>
</comment>
<evidence type="ECO:0000259" key="12">
    <source>
        <dbReference type="Pfam" id="PF01225"/>
    </source>
</evidence>
<comment type="pathway">
    <text evidence="10 11">Cell wall biogenesis; peptidoglycan biosynthesis.</text>
</comment>
<dbReference type="InterPro" id="IPR036615">
    <property type="entry name" value="Mur_ligase_C_dom_sf"/>
</dbReference>
<sequence>MEKLPINTIAQWIGADFHGEGEIDTFTNDSRAVTPGCLFVAMEGEVTDGHKYINQALAKGAAYAVAHKPGDYRPADRVLYVKNTREVLLSIASHYRDSFDLKVVGVTGSVGKTTTKEFIWTVLSAKYHTLKNLGNQNTEVGLPQTIFRLGRSHQAAVLEMGMCALGEIEELTRVAKPDIGVITNVGVAHLEKLGSRENILKAKTEIVLGMRPGSPLILNGDNDLLGTYENPDFKIIRYGIHSPACQVRAEGIVQEGTSTRFLIRLGEESIPAVIPTIGEHNVLNALAAYAVGRELDISPQDCAKALSSYQTAGMRQKIVEHQGYTVVEDCYNANPDSMRAALTAFAAYPCKGRKIALLSDMLEIGPNSYEDHKEMGRLCAQLGFDQLWATGRDAKGYAEGASEAGLQEAFFCPDKMELTRSLAPTLREGDLVWVKGSRGMEMEEIFPILYRP</sequence>
<dbReference type="InterPro" id="IPR000713">
    <property type="entry name" value="Mur_ligase_N"/>
</dbReference>
<evidence type="ECO:0000256" key="5">
    <source>
        <dbReference type="ARBA" id="ARBA00022840"/>
    </source>
</evidence>
<evidence type="ECO:0000256" key="2">
    <source>
        <dbReference type="ARBA" id="ARBA00022598"/>
    </source>
</evidence>
<dbReference type="InterPro" id="IPR036565">
    <property type="entry name" value="Mur-like_cat_sf"/>
</dbReference>
<feature type="domain" description="Mur ligase N-terminal catalytic" evidence="12">
    <location>
        <begin position="26"/>
        <end position="96"/>
    </location>
</feature>
<comment type="function">
    <text evidence="10 11">Involved in cell wall formation. Catalyzes the final step in the synthesis of UDP-N-acetylmuramoyl-pentapeptide, the precursor of murein.</text>
</comment>
<keyword evidence="4 10" id="KW-0547">Nucleotide-binding</keyword>
<protein>
    <recommendedName>
        <fullName evidence="10 11">UDP-N-acetylmuramoyl-tripeptide--D-alanyl-D-alanine ligase</fullName>
        <ecNumber evidence="10 11">6.3.2.10</ecNumber>
    </recommendedName>
    <alternativeName>
        <fullName evidence="10">D-alanyl-D-alanine-adding enzyme</fullName>
    </alternativeName>
</protein>
<evidence type="ECO:0000256" key="6">
    <source>
        <dbReference type="ARBA" id="ARBA00022960"/>
    </source>
</evidence>
<dbReference type="SUPFAM" id="SSF63418">
    <property type="entry name" value="MurE/MurF N-terminal domain"/>
    <property type="match status" value="1"/>
</dbReference>
<proteinExistence type="inferred from homology"/>
<evidence type="ECO:0000256" key="1">
    <source>
        <dbReference type="ARBA" id="ARBA00022490"/>
    </source>
</evidence>
<dbReference type="SUPFAM" id="SSF53244">
    <property type="entry name" value="MurD-like peptide ligases, peptide-binding domain"/>
    <property type="match status" value="1"/>
</dbReference>
<dbReference type="Pfam" id="PF02875">
    <property type="entry name" value="Mur_ligase_C"/>
    <property type="match status" value="1"/>
</dbReference>
<dbReference type="InterPro" id="IPR035911">
    <property type="entry name" value="MurE/MurF_N"/>
</dbReference>
<keyword evidence="3 10" id="KW-0132">Cell division</keyword>
<keyword evidence="1 10" id="KW-0963">Cytoplasm</keyword>
<dbReference type="GO" id="GO:0005524">
    <property type="term" value="F:ATP binding"/>
    <property type="evidence" value="ECO:0007669"/>
    <property type="project" value="UniProtKB-UniRule"/>
</dbReference>
<evidence type="ECO:0000256" key="10">
    <source>
        <dbReference type="HAMAP-Rule" id="MF_02019"/>
    </source>
</evidence>
<evidence type="ECO:0000256" key="3">
    <source>
        <dbReference type="ARBA" id="ARBA00022618"/>
    </source>
</evidence>
<comment type="catalytic activity">
    <reaction evidence="10 11">
        <text>D-alanyl-D-alanine + UDP-N-acetyl-alpha-D-muramoyl-L-alanyl-gamma-D-glutamyl-meso-2,6-diaminopimelate + ATP = UDP-N-acetyl-alpha-D-muramoyl-L-alanyl-gamma-D-glutamyl-meso-2,6-diaminopimeloyl-D-alanyl-D-alanine + ADP + phosphate + H(+)</text>
        <dbReference type="Rhea" id="RHEA:28374"/>
        <dbReference type="ChEBI" id="CHEBI:15378"/>
        <dbReference type="ChEBI" id="CHEBI:30616"/>
        <dbReference type="ChEBI" id="CHEBI:43474"/>
        <dbReference type="ChEBI" id="CHEBI:57822"/>
        <dbReference type="ChEBI" id="CHEBI:61386"/>
        <dbReference type="ChEBI" id="CHEBI:83905"/>
        <dbReference type="ChEBI" id="CHEBI:456216"/>
        <dbReference type="EC" id="6.3.2.10"/>
    </reaction>
</comment>
<gene>
    <name evidence="10 15" type="primary">murF</name>
    <name evidence="15" type="ORF">AULFYP135_01208</name>
</gene>
<keyword evidence="8 10" id="KW-0131">Cell cycle</keyword>
<dbReference type="PANTHER" id="PTHR43024:SF1">
    <property type="entry name" value="UDP-N-ACETYLMURAMOYL-TRIPEPTIDE--D-ALANYL-D-ALANINE LIGASE"/>
    <property type="match status" value="1"/>
</dbReference>
<dbReference type="Pfam" id="PF01225">
    <property type="entry name" value="Mur_ligase"/>
    <property type="match status" value="1"/>
</dbReference>
<dbReference type="PANTHER" id="PTHR43024">
    <property type="entry name" value="UDP-N-ACETYLMURAMOYL-TRIPEPTIDE--D-ALANYL-D-ALANINE LIGASE"/>
    <property type="match status" value="1"/>
</dbReference>
<comment type="similarity">
    <text evidence="10">Belongs to the MurCDEF family. MurF subfamily.</text>
</comment>
<evidence type="ECO:0000259" key="14">
    <source>
        <dbReference type="Pfam" id="PF08245"/>
    </source>
</evidence>
<dbReference type="GO" id="GO:0005737">
    <property type="term" value="C:cytoplasm"/>
    <property type="evidence" value="ECO:0007669"/>
    <property type="project" value="UniProtKB-SubCell"/>
</dbReference>
<dbReference type="EMBL" id="CACRSL010000003">
    <property type="protein sequence ID" value="VYS99245.1"/>
    <property type="molecule type" value="Genomic_DNA"/>
</dbReference>
<keyword evidence="2 10" id="KW-0436">Ligase</keyword>
<keyword evidence="6 10" id="KW-0133">Cell shape</keyword>
<dbReference type="GO" id="GO:0051301">
    <property type="term" value="P:cell division"/>
    <property type="evidence" value="ECO:0007669"/>
    <property type="project" value="UniProtKB-KW"/>
</dbReference>
<evidence type="ECO:0000256" key="8">
    <source>
        <dbReference type="ARBA" id="ARBA00023306"/>
    </source>
</evidence>
<name>A0A6N2T638_9FIRM</name>
<dbReference type="SUPFAM" id="SSF53623">
    <property type="entry name" value="MurD-like peptide ligases, catalytic domain"/>
    <property type="match status" value="1"/>
</dbReference>
<dbReference type="Pfam" id="PF08245">
    <property type="entry name" value="Mur_ligase_M"/>
    <property type="match status" value="1"/>
</dbReference>
<feature type="domain" description="Mur ligase C-terminal" evidence="13">
    <location>
        <begin position="315"/>
        <end position="438"/>
    </location>
</feature>
<evidence type="ECO:0000256" key="7">
    <source>
        <dbReference type="ARBA" id="ARBA00022984"/>
    </source>
</evidence>
<dbReference type="InterPro" id="IPR004101">
    <property type="entry name" value="Mur_ligase_C"/>
</dbReference>
<dbReference type="GO" id="GO:0071555">
    <property type="term" value="P:cell wall organization"/>
    <property type="evidence" value="ECO:0007669"/>
    <property type="project" value="UniProtKB-KW"/>
</dbReference>
<dbReference type="InterPro" id="IPR013221">
    <property type="entry name" value="Mur_ligase_cen"/>
</dbReference>
<evidence type="ECO:0000259" key="13">
    <source>
        <dbReference type="Pfam" id="PF02875"/>
    </source>
</evidence>
<keyword evidence="7 10" id="KW-0573">Peptidoglycan synthesis</keyword>
<evidence type="ECO:0000256" key="9">
    <source>
        <dbReference type="ARBA" id="ARBA00023316"/>
    </source>
</evidence>
<dbReference type="GO" id="GO:0047480">
    <property type="term" value="F:UDP-N-acetylmuramoyl-tripeptide-D-alanyl-D-alanine ligase activity"/>
    <property type="evidence" value="ECO:0007669"/>
    <property type="project" value="UniProtKB-UniRule"/>
</dbReference>
<reference evidence="15" key="1">
    <citation type="submission" date="2019-11" db="EMBL/GenBank/DDBJ databases">
        <authorList>
            <person name="Feng L."/>
        </authorList>
    </citation>
    <scope>NUCLEOTIDE SEQUENCE</scope>
    <source>
        <strain evidence="15">AundefinedLFYP135</strain>
    </source>
</reference>